<accession>A0ACC2DWD8</accession>
<keyword evidence="2" id="KW-1185">Reference proteome</keyword>
<dbReference type="Proteomes" id="UP001162992">
    <property type="component" value="Chromosome 4"/>
</dbReference>
<proteinExistence type="predicted"/>
<gene>
    <name evidence="1" type="ORF">O6H91_04G048200</name>
</gene>
<reference evidence="2" key="1">
    <citation type="journal article" date="2024" name="Proc. Natl. Acad. Sci. U.S.A.">
        <title>Extraordinary preservation of gene collinearity over three hundred million years revealed in homosporous lycophytes.</title>
        <authorList>
            <person name="Li C."/>
            <person name="Wickell D."/>
            <person name="Kuo L.Y."/>
            <person name="Chen X."/>
            <person name="Nie B."/>
            <person name="Liao X."/>
            <person name="Peng D."/>
            <person name="Ji J."/>
            <person name="Jenkins J."/>
            <person name="Williams M."/>
            <person name="Shu S."/>
            <person name="Plott C."/>
            <person name="Barry K."/>
            <person name="Rajasekar S."/>
            <person name="Grimwood J."/>
            <person name="Han X."/>
            <person name="Sun S."/>
            <person name="Hou Z."/>
            <person name="He W."/>
            <person name="Dai G."/>
            <person name="Sun C."/>
            <person name="Schmutz J."/>
            <person name="Leebens-Mack J.H."/>
            <person name="Li F.W."/>
            <person name="Wang L."/>
        </authorList>
    </citation>
    <scope>NUCLEOTIDE SEQUENCE [LARGE SCALE GENOMIC DNA]</scope>
    <source>
        <strain evidence="2">cv. PW_Plant_1</strain>
    </source>
</reference>
<protein>
    <submittedName>
        <fullName evidence="1">Uncharacterized protein</fullName>
    </submittedName>
</protein>
<evidence type="ECO:0000313" key="2">
    <source>
        <dbReference type="Proteomes" id="UP001162992"/>
    </source>
</evidence>
<organism evidence="1 2">
    <name type="scientific">Diphasiastrum complanatum</name>
    <name type="common">Issler's clubmoss</name>
    <name type="synonym">Lycopodium complanatum</name>
    <dbReference type="NCBI Taxonomy" id="34168"/>
    <lineage>
        <taxon>Eukaryota</taxon>
        <taxon>Viridiplantae</taxon>
        <taxon>Streptophyta</taxon>
        <taxon>Embryophyta</taxon>
        <taxon>Tracheophyta</taxon>
        <taxon>Lycopodiopsida</taxon>
        <taxon>Lycopodiales</taxon>
        <taxon>Lycopodiaceae</taxon>
        <taxon>Lycopodioideae</taxon>
        <taxon>Diphasiastrum</taxon>
    </lineage>
</organism>
<dbReference type="EMBL" id="CM055095">
    <property type="protein sequence ID" value="KAJ7558614.1"/>
    <property type="molecule type" value="Genomic_DNA"/>
</dbReference>
<evidence type="ECO:0000313" key="1">
    <source>
        <dbReference type="EMBL" id="KAJ7558614.1"/>
    </source>
</evidence>
<name>A0ACC2DWD8_DIPCM</name>
<sequence length="1314" mass="149534">MGKTIYFGVCVCVFASNRSKEREREYAMAMSTEEDEALLESPIITYKRREKPRVSLQQKLEPLVTSAPSRKDTAKSEKVTSSKPYSAHTTTSRSLQKPNHKSNKGQKLQTIKNGERVLSTNSKVTAKKPKFMNERQSKNYDSDESLGGSEEKQPVKYSRGRKSGHQYSKIDMMKRSVVDSGHGADSDRAISTSNSEGVSSKRERKEETGSNRRRKTDKEKVTSSIPKGRERCKRSDGKQWQCSNVAMEGRTLCEKHHYQAVQRAGGGVPKTRPRCTRSDGKKWQCSDYAMEGRLLCEKHYFQQLERSKRGQERATNAQRGTKRKKRKFYPPKVEADNGERKTKISKRQKKASSSQKYERSLSDTEADASAEENDEELNLDTDDVPISSLLSSREEEKKMKPNTRFPPINFSQKEDTQELKTSGEENLNDFEFEDFNPILDSDLPASVQSRKLRISSRVTDMDTTSTIKSAREQRKMEQCLMCHQCQRNDKGKVVFCKKCNRKRYCLCCIERWYPLMKEEDFEKACPYCQGNCNCKACLRSEGPVMKDFQPSPVEKVAYLKYSLIWILPYLKQLNQEQRHELAVEATLRGEKVITVEKASVQADERLVCDNCSTSIVDIHRSCSECNYDLCLACCEEVRQGLEPGCMQVEGKNYSLDNIDTGDGYESNVTNSQVRLEERDSKEGLNLEDGAKLGSSVKLKLNIKSSTSAEGLVWRANQDGSVYCPRGCSHGSSELYLKTVYGPQMLAQLEKDIKAIIGTEDLENRIEKHLCSDCNGEEAGITNNSNLRLAAERKDSSDNFLYCPSSEELTGEGMQHFQKHWRRGEPVIVRDVLKATTGLSWEPMVMWRAFRETTKGKELEEKKTVVALDCFDWNEVEINIHQFFSGYERGRMHKNGWPEMLKLKDWPSKNFFGERLPRHEAEFINMLPLHAYTHPKSGILNLATKLPAKALKPDLGPKTYIAYGFHEELGRGDSVTKLHCDMSDAVNVLTHTSQLEVPKWQKGRIEKAREKYKKGQIMEPQDAVKSSNNSLSPDPETSINLDETECVQTKTFENLVDVPLAADVKTDVAHASDGTILENRTGSEVAEPSIFPEDDSLHDKNFSPRSDTLEDMKGSAVPDDPLPVIEDTKAASANEEKPEPGLFVPLEGGEKQVAEVTESHIDTYGGALWDIFRREDVPKLRAYLMKHRHEFKHLDDKPLTKIVHPIHDQTLFLDEEHKKKLKEEFQVEAWTFEQRLGEAVFIPAGCPHQVRNLKSCIKVALDFVSPENLQECINLTNEFRRLPQDHRAKEDKLEVKKMILHAAIRAVTFLKSVDL</sequence>
<comment type="caution">
    <text evidence="1">The sequence shown here is derived from an EMBL/GenBank/DDBJ whole genome shotgun (WGS) entry which is preliminary data.</text>
</comment>